<reference evidence="2 3" key="1">
    <citation type="submission" date="2020-11" db="EMBL/GenBank/DDBJ databases">
        <authorList>
            <person name="Wallbank WR R."/>
            <person name="Pardo Diaz C."/>
            <person name="Kozak K."/>
            <person name="Martin S."/>
            <person name="Jiggins C."/>
            <person name="Moest M."/>
            <person name="Warren A I."/>
            <person name="Generalovic N T."/>
            <person name="Byers J.R.P. K."/>
            <person name="Montejo-Kovacevich G."/>
            <person name="Yen C E."/>
        </authorList>
    </citation>
    <scope>NUCLEOTIDE SEQUENCE [LARGE SCALE GENOMIC DNA]</scope>
</reference>
<proteinExistence type="predicted"/>
<dbReference type="Proteomes" id="UP000594454">
    <property type="component" value="Chromosome 1"/>
</dbReference>
<dbReference type="InParanoid" id="A0A7R8YNW6"/>
<protein>
    <submittedName>
        <fullName evidence="2">Uncharacterized protein</fullName>
    </submittedName>
</protein>
<organism evidence="2 3">
    <name type="scientific">Hermetia illucens</name>
    <name type="common">Black soldier fly</name>
    <dbReference type="NCBI Taxonomy" id="343691"/>
    <lineage>
        <taxon>Eukaryota</taxon>
        <taxon>Metazoa</taxon>
        <taxon>Ecdysozoa</taxon>
        <taxon>Arthropoda</taxon>
        <taxon>Hexapoda</taxon>
        <taxon>Insecta</taxon>
        <taxon>Pterygota</taxon>
        <taxon>Neoptera</taxon>
        <taxon>Endopterygota</taxon>
        <taxon>Diptera</taxon>
        <taxon>Brachycera</taxon>
        <taxon>Stratiomyomorpha</taxon>
        <taxon>Stratiomyidae</taxon>
        <taxon>Hermetiinae</taxon>
        <taxon>Hermetia</taxon>
    </lineage>
</organism>
<gene>
    <name evidence="2" type="ORF">HERILL_LOCUS150</name>
</gene>
<dbReference type="EMBL" id="LR899009">
    <property type="protein sequence ID" value="CAD7076751.1"/>
    <property type="molecule type" value="Genomic_DNA"/>
</dbReference>
<name>A0A7R8YNW6_HERIL</name>
<feature type="chain" id="PRO_5030700601" evidence="1">
    <location>
        <begin position="20"/>
        <end position="188"/>
    </location>
</feature>
<evidence type="ECO:0000313" key="2">
    <source>
        <dbReference type="EMBL" id="CAD7076751.1"/>
    </source>
</evidence>
<keyword evidence="1" id="KW-0732">Signal</keyword>
<accession>A0A7R8YNW6</accession>
<evidence type="ECO:0000256" key="1">
    <source>
        <dbReference type="SAM" id="SignalP"/>
    </source>
</evidence>
<evidence type="ECO:0000313" key="3">
    <source>
        <dbReference type="Proteomes" id="UP000594454"/>
    </source>
</evidence>
<keyword evidence="3" id="KW-1185">Reference proteome</keyword>
<sequence>MKPFLFVAFVLALIAATSAYPLENEENVALDTAHEANLESLDTVRKPVESDVVPLDAVKSIERADLKVEDEKAEKEIELKTESAVASEAVVPAPEVASAVVVPEAVAAGVPESEAAVVAVVEEPIVVNAVPGERAARAYLYGYPFNNYAGYGAWSNDRNLYRQYRVDSYGNYIPPDYSSGVYPTNGHY</sequence>
<feature type="signal peptide" evidence="1">
    <location>
        <begin position="1"/>
        <end position="19"/>
    </location>
</feature>
<dbReference type="AlphaFoldDB" id="A0A7R8YNW6"/>